<feature type="region of interest" description="Disordered" evidence="1">
    <location>
        <begin position="1"/>
        <end position="61"/>
    </location>
</feature>
<dbReference type="Proteomes" id="UP000054248">
    <property type="component" value="Unassembled WGS sequence"/>
</dbReference>
<reference evidence="2 3" key="1">
    <citation type="submission" date="2014-04" db="EMBL/GenBank/DDBJ databases">
        <authorList>
            <consortium name="DOE Joint Genome Institute"/>
            <person name="Kuo A."/>
            <person name="Girlanda M."/>
            <person name="Perotto S."/>
            <person name="Kohler A."/>
            <person name="Nagy L.G."/>
            <person name="Floudas D."/>
            <person name="Copeland A."/>
            <person name="Barry K.W."/>
            <person name="Cichocki N."/>
            <person name="Veneault-Fourrey C."/>
            <person name="LaButti K."/>
            <person name="Lindquist E.A."/>
            <person name="Lipzen A."/>
            <person name="Lundell T."/>
            <person name="Morin E."/>
            <person name="Murat C."/>
            <person name="Sun H."/>
            <person name="Tunlid A."/>
            <person name="Henrissat B."/>
            <person name="Grigoriev I.V."/>
            <person name="Hibbett D.S."/>
            <person name="Martin F."/>
            <person name="Nordberg H.P."/>
            <person name="Cantor M.N."/>
            <person name="Hua S.X."/>
        </authorList>
    </citation>
    <scope>NUCLEOTIDE SEQUENCE [LARGE SCALE GENOMIC DNA]</scope>
    <source>
        <strain evidence="2 3">MUT 4182</strain>
    </source>
</reference>
<protein>
    <submittedName>
        <fullName evidence="2">Uncharacterized protein</fullName>
    </submittedName>
</protein>
<keyword evidence="3" id="KW-1185">Reference proteome</keyword>
<feature type="region of interest" description="Disordered" evidence="1">
    <location>
        <begin position="88"/>
        <end position="161"/>
    </location>
</feature>
<dbReference type="HOGENOM" id="CLU_1644962_0_0_1"/>
<reference evidence="3" key="2">
    <citation type="submission" date="2015-01" db="EMBL/GenBank/DDBJ databases">
        <title>Evolutionary Origins and Diversification of the Mycorrhizal Mutualists.</title>
        <authorList>
            <consortium name="DOE Joint Genome Institute"/>
            <consortium name="Mycorrhizal Genomics Consortium"/>
            <person name="Kohler A."/>
            <person name="Kuo A."/>
            <person name="Nagy L.G."/>
            <person name="Floudas D."/>
            <person name="Copeland A."/>
            <person name="Barry K.W."/>
            <person name="Cichocki N."/>
            <person name="Veneault-Fourrey C."/>
            <person name="LaButti K."/>
            <person name="Lindquist E.A."/>
            <person name="Lipzen A."/>
            <person name="Lundell T."/>
            <person name="Morin E."/>
            <person name="Murat C."/>
            <person name="Riley R."/>
            <person name="Ohm R."/>
            <person name="Sun H."/>
            <person name="Tunlid A."/>
            <person name="Henrissat B."/>
            <person name="Grigoriev I.V."/>
            <person name="Hibbett D.S."/>
            <person name="Martin F."/>
        </authorList>
    </citation>
    <scope>NUCLEOTIDE SEQUENCE [LARGE SCALE GENOMIC DNA]</scope>
    <source>
        <strain evidence="3">MUT 4182</strain>
    </source>
</reference>
<feature type="compositionally biased region" description="Polar residues" evidence="1">
    <location>
        <begin position="1"/>
        <end position="11"/>
    </location>
</feature>
<name>A0A0C3QHU0_9AGAM</name>
<sequence>MNSSINQNLEPSRQRLLPANTDSGERPRRELGPQSPVVVTRPQQSPHPTAPAEPNVLQPGQNVASLHRRLAGAITAAASLFRRWPLRPFVPQNRPDASPPQEPHPERERDRGFRFTRGGLPRLGPVVPVAVLAYPPPPYTPAPSYHSDGSSVTAGNQNLSS</sequence>
<evidence type="ECO:0000313" key="3">
    <source>
        <dbReference type="Proteomes" id="UP000054248"/>
    </source>
</evidence>
<feature type="compositionally biased region" description="Polar residues" evidence="1">
    <location>
        <begin position="147"/>
        <end position="161"/>
    </location>
</feature>
<gene>
    <name evidence="2" type="ORF">M407DRAFT_19438</name>
</gene>
<dbReference type="EMBL" id="KN822962">
    <property type="protein sequence ID" value="KIO31495.1"/>
    <property type="molecule type" value="Genomic_DNA"/>
</dbReference>
<accession>A0A0C3QHU0</accession>
<organism evidence="2 3">
    <name type="scientific">Tulasnella calospora MUT 4182</name>
    <dbReference type="NCBI Taxonomy" id="1051891"/>
    <lineage>
        <taxon>Eukaryota</taxon>
        <taxon>Fungi</taxon>
        <taxon>Dikarya</taxon>
        <taxon>Basidiomycota</taxon>
        <taxon>Agaricomycotina</taxon>
        <taxon>Agaricomycetes</taxon>
        <taxon>Cantharellales</taxon>
        <taxon>Tulasnellaceae</taxon>
        <taxon>Tulasnella</taxon>
    </lineage>
</organism>
<proteinExistence type="predicted"/>
<feature type="compositionally biased region" description="Basic and acidic residues" evidence="1">
    <location>
        <begin position="103"/>
        <end position="113"/>
    </location>
</feature>
<dbReference type="AlphaFoldDB" id="A0A0C3QHU0"/>
<evidence type="ECO:0000313" key="2">
    <source>
        <dbReference type="EMBL" id="KIO31495.1"/>
    </source>
</evidence>
<feature type="compositionally biased region" description="Low complexity" evidence="1">
    <location>
        <begin position="118"/>
        <end position="133"/>
    </location>
</feature>
<evidence type="ECO:0000256" key="1">
    <source>
        <dbReference type="SAM" id="MobiDB-lite"/>
    </source>
</evidence>